<dbReference type="STRING" id="1433126.BN938_1861"/>
<protein>
    <recommendedName>
        <fullName evidence="4">Fimbrillin family protein</fullName>
    </recommendedName>
</protein>
<feature type="chain" id="PRO_5001589469" description="Fimbrillin family protein" evidence="1">
    <location>
        <begin position="25"/>
        <end position="372"/>
    </location>
</feature>
<dbReference type="CDD" id="cd13120">
    <property type="entry name" value="BF2867_like_N"/>
    <property type="match status" value="1"/>
</dbReference>
<dbReference type="PROSITE" id="PS51257">
    <property type="entry name" value="PROKAR_LIPOPROTEIN"/>
    <property type="match status" value="1"/>
</dbReference>
<reference evidence="2 3" key="1">
    <citation type="journal article" date="2015" name="Genome Announc.">
        <title>Complete Genome Sequence of the Novel Leech Symbiont Mucinivorans hirudinis M3T.</title>
        <authorList>
            <person name="Nelson M.C."/>
            <person name="Bomar L."/>
            <person name="Graf J."/>
        </authorList>
    </citation>
    <scope>NUCLEOTIDE SEQUENCE [LARGE SCALE GENOMIC DNA]</scope>
    <source>
        <strain evidence="3">M3</strain>
    </source>
</reference>
<organism evidence="2 3">
    <name type="scientific">Mucinivorans hirudinis</name>
    <dbReference type="NCBI Taxonomy" id="1433126"/>
    <lineage>
        <taxon>Bacteria</taxon>
        <taxon>Pseudomonadati</taxon>
        <taxon>Bacteroidota</taxon>
        <taxon>Bacteroidia</taxon>
        <taxon>Bacteroidales</taxon>
        <taxon>Rikenellaceae</taxon>
        <taxon>Mucinivorans</taxon>
    </lineage>
</organism>
<proteinExistence type="predicted"/>
<name>A0A060R8R1_9BACT</name>
<evidence type="ECO:0008006" key="4">
    <source>
        <dbReference type="Google" id="ProtNLM"/>
    </source>
</evidence>
<feature type="signal peptide" evidence="1">
    <location>
        <begin position="1"/>
        <end position="24"/>
    </location>
</feature>
<dbReference type="OrthoDB" id="1029268at2"/>
<keyword evidence="1" id="KW-0732">Signal</keyword>
<dbReference type="HOGENOM" id="CLU_743579_0_0_10"/>
<sequence>MKKILMGFAALTLILSSCSKNEVADNVNSEKGLIKFSAISGALSSKAAETVLTDLQTDGVDVFALTTDDDGATYSEYFTDRLTYTTSWAPATKRFLKSGYKNEFYSIYPSQTGVTASSLATAGVGFAYTVNTNANEDLLGAAATETYAPSTDGSTGVAVVLPFNHLLSQVNLGVKNNISTLGNVVITDIQFNNVGAKGTYKFGTEGKGVDSHWTADGTQTEVYKNFTIGQGITTKTDTPDTDREDPLYKGVTGAYLPGGSGTFATDMATSSLMLMPLPFIATSTITFKFQAYDLAGTEITNGKADGTINLSAIQIDGNAHVWKQGLRYIYVVDFDSWFKNRELKFSVTLSDWENYNWGGTAGTGTGVVDITL</sequence>
<evidence type="ECO:0000313" key="3">
    <source>
        <dbReference type="Proteomes" id="UP000027616"/>
    </source>
</evidence>
<dbReference type="Proteomes" id="UP000027616">
    <property type="component" value="Chromosome I"/>
</dbReference>
<gene>
    <name evidence="2" type="ORF">BN938_1861</name>
</gene>
<evidence type="ECO:0000256" key="1">
    <source>
        <dbReference type="SAM" id="SignalP"/>
    </source>
</evidence>
<dbReference type="KEGG" id="rbc:BN938_1861"/>
<dbReference type="EMBL" id="HG934468">
    <property type="protein sequence ID" value="CDN31941.1"/>
    <property type="molecule type" value="Genomic_DNA"/>
</dbReference>
<dbReference type="AlphaFoldDB" id="A0A060R8R1"/>
<keyword evidence="3" id="KW-1185">Reference proteome</keyword>
<evidence type="ECO:0000313" key="2">
    <source>
        <dbReference type="EMBL" id="CDN31941.1"/>
    </source>
</evidence>
<accession>A0A060R8R1</accession>